<reference evidence="1" key="2">
    <citation type="submission" date="2019-11" db="EMBL/GenBank/DDBJ databases">
        <title>Improved Assembly of Tolypothrix boutellei genome.</title>
        <authorList>
            <person name="Sarangi A.N."/>
            <person name="Mukherjee M."/>
            <person name="Ghosh S."/>
            <person name="Singh D."/>
            <person name="Das A."/>
            <person name="Kant S."/>
            <person name="Prusty A."/>
            <person name="Tripathy S."/>
        </authorList>
    </citation>
    <scope>NUCLEOTIDE SEQUENCE</scope>
    <source>
        <strain evidence="1">VB521301</strain>
    </source>
</reference>
<protein>
    <submittedName>
        <fullName evidence="2">Uncharacterized protein</fullName>
    </submittedName>
</protein>
<comment type="caution">
    <text evidence="2">The sequence shown here is derived from an EMBL/GenBank/DDBJ whole genome shotgun (WGS) entry which is preliminary data.</text>
</comment>
<dbReference type="EMBL" id="JHEG04000001">
    <property type="protein sequence ID" value="KAF3889179.1"/>
    <property type="molecule type" value="Genomic_DNA"/>
</dbReference>
<evidence type="ECO:0000313" key="1">
    <source>
        <dbReference type="EMBL" id="KAF3889179.1"/>
    </source>
</evidence>
<gene>
    <name evidence="2" type="ORF">DA73_0240330</name>
    <name evidence="1" type="ORF">DA73_0400029640</name>
</gene>
<evidence type="ECO:0000313" key="2">
    <source>
        <dbReference type="EMBL" id="KIE07353.1"/>
    </source>
</evidence>
<dbReference type="OrthoDB" id="560781at2"/>
<proteinExistence type="predicted"/>
<name>A0A0C1QU34_9CYAN</name>
<evidence type="ECO:0000313" key="3">
    <source>
        <dbReference type="Proteomes" id="UP000029738"/>
    </source>
</evidence>
<accession>A0A0C1QU34</accession>
<dbReference type="AlphaFoldDB" id="A0A0C1QU34"/>
<dbReference type="EMBL" id="JHEG02000059">
    <property type="protein sequence ID" value="KIE07353.1"/>
    <property type="molecule type" value="Genomic_DNA"/>
</dbReference>
<organism evidence="2">
    <name type="scientific">Tolypothrix bouteillei VB521301</name>
    <dbReference type="NCBI Taxonomy" id="1479485"/>
    <lineage>
        <taxon>Bacteria</taxon>
        <taxon>Bacillati</taxon>
        <taxon>Cyanobacteriota</taxon>
        <taxon>Cyanophyceae</taxon>
        <taxon>Nostocales</taxon>
        <taxon>Tolypothrichaceae</taxon>
        <taxon>Tolypothrix</taxon>
    </lineage>
</organism>
<sequence length="115" mass="13233">MKYAFDIVGVSSVVDFFTHQQQIWQKSQELALEYVSSHKCTLDALIQSVEPVPPKWGWEKDEVINSVINFWLDRSESIWYWNSRLIDAGSDNLLVARIADIKALQAEFDSLLKDG</sequence>
<dbReference type="Proteomes" id="UP000029738">
    <property type="component" value="Unassembled WGS sequence"/>
</dbReference>
<dbReference type="RefSeq" id="WP_038076947.1">
    <property type="nucleotide sequence ID" value="NZ_JHEG04000001.1"/>
</dbReference>
<dbReference type="STRING" id="1479485.DA73_0240330"/>
<reference evidence="2" key="1">
    <citation type="journal article" date="2015" name="Genome Announc.">
        <title>Draft Genome Sequence of Tolypothrix boutellei Strain VB521301.</title>
        <authorList>
            <person name="Chandrababunaidu M.M."/>
            <person name="Singh D."/>
            <person name="Sen D."/>
            <person name="Bhan S."/>
            <person name="Das S."/>
            <person name="Gupta A."/>
            <person name="Adhikary S.P."/>
            <person name="Tripathy S."/>
        </authorList>
    </citation>
    <scope>NUCLEOTIDE SEQUENCE</scope>
    <source>
        <strain evidence="2">VB521301</strain>
    </source>
</reference>
<keyword evidence="3" id="KW-1185">Reference proteome</keyword>